<feature type="transmembrane region" description="Helical" evidence="1">
    <location>
        <begin position="82"/>
        <end position="103"/>
    </location>
</feature>
<evidence type="ECO:0000256" key="1">
    <source>
        <dbReference type="SAM" id="Phobius"/>
    </source>
</evidence>
<evidence type="ECO:0000313" key="2">
    <source>
        <dbReference type="EMBL" id="OGH58911.1"/>
    </source>
</evidence>
<keyword evidence="1" id="KW-1133">Transmembrane helix</keyword>
<feature type="transmembrane region" description="Helical" evidence="1">
    <location>
        <begin position="29"/>
        <end position="49"/>
    </location>
</feature>
<accession>A0A1F6LHU3</accession>
<feature type="transmembrane region" description="Helical" evidence="1">
    <location>
        <begin position="6"/>
        <end position="22"/>
    </location>
</feature>
<sequence>MNDITLTFLIIVLLFVFLLFLKKFVKIDYCVICASISLTWISLLFLYWYGMYSNLTMLAVLMGQSAVGFYYFVQKHIKENLLLFRLPFLLTETWIILFLLGGVTVFDKSFLLIVLSWFAIIILYIYRNNKKMNIIVKKIIACCKNW</sequence>
<feature type="transmembrane region" description="Helical" evidence="1">
    <location>
        <begin position="55"/>
        <end position="73"/>
    </location>
</feature>
<dbReference type="EMBL" id="MFPS01000008">
    <property type="protein sequence ID" value="OGH58911.1"/>
    <property type="molecule type" value="Genomic_DNA"/>
</dbReference>
<dbReference type="Proteomes" id="UP000177067">
    <property type="component" value="Unassembled WGS sequence"/>
</dbReference>
<evidence type="ECO:0000313" key="3">
    <source>
        <dbReference type="Proteomes" id="UP000177067"/>
    </source>
</evidence>
<keyword evidence="1" id="KW-0472">Membrane</keyword>
<name>A0A1F6LHU3_9BACT</name>
<organism evidence="2 3">
    <name type="scientific">Candidatus Magasanikbacteria bacterium RIFCSPHIGHO2_01_FULL_33_34</name>
    <dbReference type="NCBI Taxonomy" id="1798671"/>
    <lineage>
        <taxon>Bacteria</taxon>
        <taxon>Candidatus Magasanikiibacteriota</taxon>
    </lineage>
</organism>
<keyword evidence="1" id="KW-0812">Transmembrane</keyword>
<reference evidence="2 3" key="1">
    <citation type="journal article" date="2016" name="Nat. Commun.">
        <title>Thousands of microbial genomes shed light on interconnected biogeochemical processes in an aquifer system.</title>
        <authorList>
            <person name="Anantharaman K."/>
            <person name="Brown C.T."/>
            <person name="Hug L.A."/>
            <person name="Sharon I."/>
            <person name="Castelle C.J."/>
            <person name="Probst A.J."/>
            <person name="Thomas B.C."/>
            <person name="Singh A."/>
            <person name="Wilkins M.J."/>
            <person name="Karaoz U."/>
            <person name="Brodie E.L."/>
            <person name="Williams K.H."/>
            <person name="Hubbard S.S."/>
            <person name="Banfield J.F."/>
        </authorList>
    </citation>
    <scope>NUCLEOTIDE SEQUENCE [LARGE SCALE GENOMIC DNA]</scope>
</reference>
<protein>
    <submittedName>
        <fullName evidence="2">Uncharacterized protein</fullName>
    </submittedName>
</protein>
<dbReference type="AlphaFoldDB" id="A0A1F6LHU3"/>
<gene>
    <name evidence="2" type="ORF">A2725_04155</name>
</gene>
<feature type="transmembrane region" description="Helical" evidence="1">
    <location>
        <begin position="109"/>
        <end position="126"/>
    </location>
</feature>
<comment type="caution">
    <text evidence="2">The sequence shown here is derived from an EMBL/GenBank/DDBJ whole genome shotgun (WGS) entry which is preliminary data.</text>
</comment>
<proteinExistence type="predicted"/>